<feature type="region of interest" description="Disordered" evidence="1">
    <location>
        <begin position="1"/>
        <end position="33"/>
    </location>
</feature>
<accession>A0AAW1M7J8</accession>
<feature type="region of interest" description="Disordered" evidence="1">
    <location>
        <begin position="381"/>
        <end position="422"/>
    </location>
</feature>
<feature type="region of interest" description="Disordered" evidence="1">
    <location>
        <begin position="53"/>
        <end position="78"/>
    </location>
</feature>
<feature type="region of interest" description="Disordered" evidence="1">
    <location>
        <begin position="142"/>
        <end position="183"/>
    </location>
</feature>
<dbReference type="PANTHER" id="PTHR34281">
    <property type="entry name" value="PROTEIN EARLY FLOWERING 3"/>
    <property type="match status" value="1"/>
</dbReference>
<gene>
    <name evidence="2" type="ORF">RND81_03G145400</name>
</gene>
<dbReference type="AlphaFoldDB" id="A0AAW1M7J8"/>
<reference evidence="2" key="1">
    <citation type="submission" date="2024-03" db="EMBL/GenBank/DDBJ databases">
        <title>WGS assembly of Saponaria officinalis var. Norfolk2.</title>
        <authorList>
            <person name="Jenkins J."/>
            <person name="Shu S."/>
            <person name="Grimwood J."/>
            <person name="Barry K."/>
            <person name="Goodstein D."/>
            <person name="Schmutz J."/>
            <person name="Leebens-Mack J."/>
            <person name="Osbourn A."/>
        </authorList>
    </citation>
    <scope>NUCLEOTIDE SEQUENCE [LARGE SCALE GENOMIC DNA]</scope>
    <source>
        <strain evidence="2">JIC</strain>
    </source>
</reference>
<sequence>MKRNKDGEKMSGPMFPRLHVNDTEKGGPRAPPRNKMALYEQFAIPSQRYNSCVVPPKQNNSSNTGLVPSTSTSQGNSRERNTYFNLHRQPSTPIYEEIQARNVGAFNLNNQPVRAENKKKPVEEDDFMVPIFSQAGSEMCAEKRSRNDVNGEGHHVSKQQIEDLNENPLRVSPSPRNSLDTSIRGRDDITWRHRLPGLENSRAGLLEHHGNSLRAVNAVNDEDVPDLQGTNPCNDTTLRLRVNPQADCRFTGDDEINNGTDGIKGDRYLEKESIDKGDGVSETSMVDSASEFDITPDDVVGIIGRKHFWKARSAIVNQHRVLAVQLFELHRLLKVQKLIAGSPNFLLETTTAFIGKSSLKDSAVKKYSSEYVVKDLTHKDTQKDVSSKPVDKVEGTAENAVPKACSPVPSQQHPIRPANTNTDPNMNPWMFHQPSSHQWLVPMMSPSEGLVYKPFPAPGFMGPVCGGCGPAGPNSVPANLMNPNYGMPTPQYQQGIGMPPGIHFGRQTYFPPYGMSMMAPTVSNSTVIQPEGPSVNGGQENVVCTLTREMQGSTASSPSDREPETGTVPESEGREKRARVIRVVPHRSTRESAARIFQSIQQERRANESS</sequence>
<proteinExistence type="predicted"/>
<evidence type="ECO:0000313" key="2">
    <source>
        <dbReference type="EMBL" id="KAK9742055.1"/>
    </source>
</evidence>
<protein>
    <recommendedName>
        <fullName evidence="4">Early flowering 3</fullName>
    </recommendedName>
</protein>
<organism evidence="2 3">
    <name type="scientific">Saponaria officinalis</name>
    <name type="common">Common soapwort</name>
    <name type="synonym">Lychnis saponaria</name>
    <dbReference type="NCBI Taxonomy" id="3572"/>
    <lineage>
        <taxon>Eukaryota</taxon>
        <taxon>Viridiplantae</taxon>
        <taxon>Streptophyta</taxon>
        <taxon>Embryophyta</taxon>
        <taxon>Tracheophyta</taxon>
        <taxon>Spermatophyta</taxon>
        <taxon>Magnoliopsida</taxon>
        <taxon>eudicotyledons</taxon>
        <taxon>Gunneridae</taxon>
        <taxon>Pentapetalae</taxon>
        <taxon>Caryophyllales</taxon>
        <taxon>Caryophyllaceae</taxon>
        <taxon>Caryophylleae</taxon>
        <taxon>Saponaria</taxon>
    </lineage>
</organism>
<evidence type="ECO:0000256" key="1">
    <source>
        <dbReference type="SAM" id="MobiDB-lite"/>
    </source>
</evidence>
<name>A0AAW1M7J8_SAPOF</name>
<feature type="compositionally biased region" description="Polar residues" evidence="1">
    <location>
        <begin position="57"/>
        <end position="78"/>
    </location>
</feature>
<evidence type="ECO:0000313" key="3">
    <source>
        <dbReference type="Proteomes" id="UP001443914"/>
    </source>
</evidence>
<evidence type="ECO:0008006" key="4">
    <source>
        <dbReference type="Google" id="ProtNLM"/>
    </source>
</evidence>
<feature type="compositionally biased region" description="Basic and acidic residues" evidence="1">
    <location>
        <begin position="381"/>
        <end position="395"/>
    </location>
</feature>
<keyword evidence="3" id="KW-1185">Reference proteome</keyword>
<feature type="region of interest" description="Disordered" evidence="1">
    <location>
        <begin position="550"/>
        <end position="610"/>
    </location>
</feature>
<dbReference type="PANTHER" id="PTHR34281:SF2">
    <property type="entry name" value="PROTEIN EARLY FLOWERING 3"/>
    <property type="match status" value="1"/>
</dbReference>
<comment type="caution">
    <text evidence="2">The sequence shown here is derived from an EMBL/GenBank/DDBJ whole genome shotgun (WGS) entry which is preliminary data.</text>
</comment>
<dbReference type="EMBL" id="JBDFQZ010000003">
    <property type="protein sequence ID" value="KAK9742055.1"/>
    <property type="molecule type" value="Genomic_DNA"/>
</dbReference>
<dbReference type="InterPro" id="IPR039319">
    <property type="entry name" value="ELF3-like"/>
</dbReference>
<dbReference type="GO" id="GO:2000028">
    <property type="term" value="P:regulation of photoperiodism, flowering"/>
    <property type="evidence" value="ECO:0007669"/>
    <property type="project" value="InterPro"/>
</dbReference>
<feature type="compositionally biased region" description="Polar residues" evidence="1">
    <location>
        <begin position="408"/>
        <end position="422"/>
    </location>
</feature>
<dbReference type="Proteomes" id="UP001443914">
    <property type="component" value="Unassembled WGS sequence"/>
</dbReference>
<feature type="compositionally biased region" description="Basic residues" evidence="1">
    <location>
        <begin position="576"/>
        <end position="587"/>
    </location>
</feature>
<feature type="compositionally biased region" description="Basic and acidic residues" evidence="1">
    <location>
        <begin position="142"/>
        <end position="155"/>
    </location>
</feature>